<dbReference type="Gene3D" id="3.40.50.1820">
    <property type="entry name" value="alpha/beta hydrolase"/>
    <property type="match status" value="1"/>
</dbReference>
<dbReference type="SUPFAM" id="SSF53474">
    <property type="entry name" value="alpha/beta-Hydrolases"/>
    <property type="match status" value="1"/>
</dbReference>
<evidence type="ECO:0000313" key="11">
    <source>
        <dbReference type="EMBL" id="EPZ34554.1"/>
    </source>
</evidence>
<dbReference type="PANTHER" id="PTHR42776:SF4">
    <property type="entry name" value="ACYLAMINO-ACID-RELEASING ENZYME"/>
    <property type="match status" value="1"/>
</dbReference>
<dbReference type="GO" id="GO:0006508">
    <property type="term" value="P:proteolysis"/>
    <property type="evidence" value="ECO:0007669"/>
    <property type="project" value="InterPro"/>
</dbReference>
<comment type="catalytic activity">
    <reaction evidence="1">
        <text>Cleavage of an N-acetyl or N-formyl amino acid from the N-terminus of a polypeptide.</text>
        <dbReference type="EC" id="3.4.19.1"/>
    </reaction>
</comment>
<dbReference type="Proteomes" id="UP000281549">
    <property type="component" value="Unassembled WGS sequence"/>
</dbReference>
<reference evidence="12" key="3">
    <citation type="submission" date="2018-08" db="EMBL/GenBank/DDBJ databases">
        <title>Leveraging single-cell genomics to expand the Fungal Tree of Life.</title>
        <authorList>
            <consortium name="DOE Joint Genome Institute"/>
            <person name="Ahrendt S.R."/>
            <person name="Quandt C.A."/>
            <person name="Ciobanu D."/>
            <person name="Clum A."/>
            <person name="Salamov A."/>
            <person name="Andreopoulos B."/>
            <person name="Cheng J.-F."/>
            <person name="Woyke T."/>
            <person name="Pelin A."/>
            <person name="Henrissat B."/>
            <person name="Reynolds N."/>
            <person name="Benny G.L."/>
            <person name="Smith M.E."/>
            <person name="James T.Y."/>
            <person name="Grigoriev I.V."/>
        </authorList>
    </citation>
    <scope>NUCLEOTIDE SEQUENCE</scope>
    <source>
        <strain evidence="12">CSF55</strain>
    </source>
</reference>
<comment type="subcellular location">
    <subcellularLocation>
        <location evidence="2">Cytoplasm</location>
    </subcellularLocation>
</comment>
<dbReference type="GO" id="GO:0008242">
    <property type="term" value="F:omega peptidase activity"/>
    <property type="evidence" value="ECO:0007669"/>
    <property type="project" value="UniProtKB-EC"/>
</dbReference>
<name>A0A075B0Q6_ROZAC</name>
<evidence type="ECO:0000313" key="13">
    <source>
        <dbReference type="Proteomes" id="UP000030755"/>
    </source>
</evidence>
<keyword evidence="13" id="KW-1185">Reference proteome</keyword>
<dbReference type="GO" id="GO:0005737">
    <property type="term" value="C:cytoplasm"/>
    <property type="evidence" value="ECO:0007669"/>
    <property type="project" value="UniProtKB-SubCell"/>
</dbReference>
<dbReference type="EMBL" id="ML004926">
    <property type="protein sequence ID" value="RKP21818.1"/>
    <property type="molecule type" value="Genomic_DNA"/>
</dbReference>
<dbReference type="EC" id="3.4.19.1" evidence="5"/>
<comment type="subunit">
    <text evidence="4">Homotetramer.</text>
</comment>
<evidence type="ECO:0000256" key="5">
    <source>
        <dbReference type="ARBA" id="ARBA00012917"/>
    </source>
</evidence>
<dbReference type="InterPro" id="IPR001375">
    <property type="entry name" value="Peptidase_S9_cat"/>
</dbReference>
<evidence type="ECO:0000256" key="3">
    <source>
        <dbReference type="ARBA" id="ARBA00010040"/>
    </source>
</evidence>
<dbReference type="STRING" id="988480.A0A075B0Q6"/>
<keyword evidence="6" id="KW-0963">Cytoplasm</keyword>
<evidence type="ECO:0000256" key="6">
    <source>
        <dbReference type="ARBA" id="ARBA00022490"/>
    </source>
</evidence>
<accession>A0A075B0Q6</accession>
<keyword evidence="7 12" id="KW-0378">Hydrolase</keyword>
<dbReference type="OrthoDB" id="43744at2759"/>
<evidence type="ECO:0000313" key="12">
    <source>
        <dbReference type="EMBL" id="RKP21818.1"/>
    </source>
</evidence>
<evidence type="ECO:0000256" key="1">
    <source>
        <dbReference type="ARBA" id="ARBA00000721"/>
    </source>
</evidence>
<dbReference type="HOGENOM" id="CLU_014230_1_0_1"/>
<gene>
    <name evidence="11" type="ORF">O9G_001810</name>
    <name evidence="12" type="ORF">ROZALSC1DRAFT_26784</name>
</gene>
<dbReference type="PANTHER" id="PTHR42776">
    <property type="entry name" value="SERINE PEPTIDASE S9 FAMILY MEMBER"/>
    <property type="match status" value="1"/>
</dbReference>
<dbReference type="Pfam" id="PF00326">
    <property type="entry name" value="Peptidase_S9"/>
    <property type="match status" value="1"/>
</dbReference>
<dbReference type="Pfam" id="PF19283">
    <property type="entry name" value="APEH_N"/>
    <property type="match status" value="1"/>
</dbReference>
<feature type="domain" description="Acylamino-acid-releasing enzyme N-terminal" evidence="10">
    <location>
        <begin position="88"/>
        <end position="315"/>
    </location>
</feature>
<feature type="domain" description="Peptidase S9 prolyl oligopeptidase catalytic" evidence="9">
    <location>
        <begin position="387"/>
        <end position="541"/>
    </location>
</feature>
<dbReference type="EMBL" id="KE560945">
    <property type="protein sequence ID" value="EPZ34554.1"/>
    <property type="molecule type" value="Genomic_DNA"/>
</dbReference>
<dbReference type="AlphaFoldDB" id="A0A075B0Q6"/>
<evidence type="ECO:0000313" key="14">
    <source>
        <dbReference type="Proteomes" id="UP000281549"/>
    </source>
</evidence>
<dbReference type="InterPro" id="IPR045550">
    <property type="entry name" value="AARE_N"/>
</dbReference>
<evidence type="ECO:0000256" key="8">
    <source>
        <dbReference type="ARBA" id="ARBA00032829"/>
    </source>
</evidence>
<evidence type="ECO:0000256" key="4">
    <source>
        <dbReference type="ARBA" id="ARBA00011881"/>
    </source>
</evidence>
<evidence type="ECO:0000256" key="2">
    <source>
        <dbReference type="ARBA" id="ARBA00004496"/>
    </source>
</evidence>
<evidence type="ECO:0000259" key="10">
    <source>
        <dbReference type="Pfam" id="PF19283"/>
    </source>
</evidence>
<reference evidence="14" key="2">
    <citation type="journal article" date="2018" name="Nat. Microbiol.">
        <title>Leveraging single-cell genomics to expand the fungal tree of life.</title>
        <authorList>
            <person name="Ahrendt S.R."/>
            <person name="Quandt C.A."/>
            <person name="Ciobanu D."/>
            <person name="Clum A."/>
            <person name="Salamov A."/>
            <person name="Andreopoulos B."/>
            <person name="Cheng J.F."/>
            <person name="Woyke T."/>
            <person name="Pelin A."/>
            <person name="Henrissat B."/>
            <person name="Reynolds N.K."/>
            <person name="Benny G.L."/>
            <person name="Smith M.E."/>
            <person name="James T.Y."/>
            <person name="Grigoriev I.V."/>
        </authorList>
    </citation>
    <scope>NUCLEOTIDE SEQUENCE [LARGE SCALE GENOMIC DNA]</scope>
    <source>
        <strain evidence="14">CSF55</strain>
    </source>
</reference>
<sequence length="543" mass="60967">MEYFKQLSRIPRISEGVILNDNYAEVKLTYKDHFETNKKIEKSVVIDLKSKAIVSSTYIDENLILKDVKLAIFKDSEGISLSGSGLRKKFEFSDDWGEKFQGKAKPKLGIFNFDDLSLNLPEGINGFSVGQPVFGPGDTVLFMGVEEEPRTYGFAFCYNRNMHIYQYHFKSNELKRLTSTTISARSPILSPDSSFFIFLGNPIGGPHFSSSILYRYEFKTQKTTIIVNKVETPLIGDFPGLFVERLSINCFTNDTKLIVCVDVASGQVERISTSESSSCLLDIKKDLIISSDSSLNSCNEFVLYSLNNKSQTKFSFPIIDNSLKELYSCTFEFVGNSHVLILQPQKHNGGPHSSFVNEFYMYPAILAMSGYIVALRSIGYGQKTIDNLVGIIGGSHGGFLGAFLTAKYPDLYKVCILRNPVIDISNNGAFSDIPDWSFAEAGVEFDQKHPPVVTPTHFEHLYKSSPISLVDNVKCPTLLLLGRNDRRVPIYQGLNWFYQLKSKGVKTKLMMFPDTGHSLDSMDAEKFGIQSILDFLCENMEDE</sequence>
<dbReference type="Proteomes" id="UP000030755">
    <property type="component" value="Unassembled WGS sequence"/>
</dbReference>
<reference evidence="11 13" key="1">
    <citation type="journal article" date="2013" name="Curr. Biol.">
        <title>Shared signatures of parasitism and phylogenomics unite Cryptomycota and microsporidia.</title>
        <authorList>
            <person name="James T.Y."/>
            <person name="Pelin A."/>
            <person name="Bonen L."/>
            <person name="Ahrendt S."/>
            <person name="Sain D."/>
            <person name="Corradi N."/>
            <person name="Stajich J.E."/>
        </authorList>
    </citation>
    <scope>NUCLEOTIDE SEQUENCE [LARGE SCALE GENOMIC DNA]</scope>
    <source>
        <strain evidence="11 13">CSF55</strain>
        <strain evidence="11 13">CSF55</strain>
    </source>
</reference>
<dbReference type="GO" id="GO:0004252">
    <property type="term" value="F:serine-type endopeptidase activity"/>
    <property type="evidence" value="ECO:0007669"/>
    <property type="project" value="TreeGrafter"/>
</dbReference>
<protein>
    <recommendedName>
        <fullName evidence="5">acylaminoacyl-peptidase</fullName>
        <ecNumber evidence="5">3.4.19.1</ecNumber>
    </recommendedName>
    <alternativeName>
        <fullName evidence="8">Dipeptidyl-peptidase V</fullName>
    </alternativeName>
</protein>
<evidence type="ECO:0000256" key="7">
    <source>
        <dbReference type="ARBA" id="ARBA00022801"/>
    </source>
</evidence>
<organism evidence="11 13">
    <name type="scientific">Rozella allomycis (strain CSF55)</name>
    <dbReference type="NCBI Taxonomy" id="988480"/>
    <lineage>
        <taxon>Eukaryota</taxon>
        <taxon>Fungi</taxon>
        <taxon>Fungi incertae sedis</taxon>
        <taxon>Cryptomycota</taxon>
        <taxon>Cryptomycota incertae sedis</taxon>
        <taxon>Rozella</taxon>
    </lineage>
</organism>
<comment type="similarity">
    <text evidence="3">Belongs to the peptidase S9C family.</text>
</comment>
<evidence type="ECO:0000259" key="9">
    <source>
        <dbReference type="Pfam" id="PF00326"/>
    </source>
</evidence>
<proteinExistence type="inferred from homology"/>
<dbReference type="InterPro" id="IPR029058">
    <property type="entry name" value="AB_hydrolase_fold"/>
</dbReference>
<dbReference type="SUPFAM" id="SSF82171">
    <property type="entry name" value="DPP6 N-terminal domain-like"/>
    <property type="match status" value="1"/>
</dbReference>